<name>A0A8H4LZ08_9HYPO</name>
<dbReference type="Proteomes" id="UP000557566">
    <property type="component" value="Unassembled WGS sequence"/>
</dbReference>
<comment type="caution">
    <text evidence="1">The sequence shown here is derived from an EMBL/GenBank/DDBJ whole genome shotgun (WGS) entry which is preliminary data.</text>
</comment>
<sequence>MYSFTCASTSCLTPASSKRRAEGGCDVLRGRLHPEAEQISCSLQEALVPTTRQVALPRSMSACLIVCDLKTDCETSQKLGGARVDRGRLPRFPCIEPWEEILMPESASMRRDE</sequence>
<accession>A0A8H4LZ08</accession>
<evidence type="ECO:0000313" key="1">
    <source>
        <dbReference type="EMBL" id="KAF4507988.1"/>
    </source>
</evidence>
<protein>
    <submittedName>
        <fullName evidence="1">Uncharacterized protein</fullName>
    </submittedName>
</protein>
<reference evidence="1 2" key="1">
    <citation type="journal article" date="2020" name="Genome Biol. Evol.">
        <title>A new high-quality draft genome assembly of the Chinese cordyceps Ophiocordyceps sinensis.</title>
        <authorList>
            <person name="Shu R."/>
            <person name="Zhang J."/>
            <person name="Meng Q."/>
            <person name="Zhang H."/>
            <person name="Zhou G."/>
            <person name="Li M."/>
            <person name="Wu P."/>
            <person name="Zhao Y."/>
            <person name="Chen C."/>
            <person name="Qin Q."/>
        </authorList>
    </citation>
    <scope>NUCLEOTIDE SEQUENCE [LARGE SCALE GENOMIC DNA]</scope>
    <source>
        <strain evidence="1 2">IOZ07</strain>
    </source>
</reference>
<gene>
    <name evidence="1" type="ORF">G6O67_004426</name>
</gene>
<dbReference type="AlphaFoldDB" id="A0A8H4LZ08"/>
<keyword evidence="2" id="KW-1185">Reference proteome</keyword>
<evidence type="ECO:0000313" key="2">
    <source>
        <dbReference type="Proteomes" id="UP000557566"/>
    </source>
</evidence>
<organism evidence="1 2">
    <name type="scientific">Ophiocordyceps sinensis</name>
    <dbReference type="NCBI Taxonomy" id="72228"/>
    <lineage>
        <taxon>Eukaryota</taxon>
        <taxon>Fungi</taxon>
        <taxon>Dikarya</taxon>
        <taxon>Ascomycota</taxon>
        <taxon>Pezizomycotina</taxon>
        <taxon>Sordariomycetes</taxon>
        <taxon>Hypocreomycetidae</taxon>
        <taxon>Hypocreales</taxon>
        <taxon>Ophiocordycipitaceae</taxon>
        <taxon>Ophiocordyceps</taxon>
    </lineage>
</organism>
<dbReference type="EMBL" id="JAAVMX010000005">
    <property type="protein sequence ID" value="KAF4507988.1"/>
    <property type="molecule type" value="Genomic_DNA"/>
</dbReference>
<proteinExistence type="predicted"/>